<dbReference type="AlphaFoldDB" id="A0AB34CEY1"/>
<protein>
    <submittedName>
        <fullName evidence="2">Uncharacterized protein</fullName>
    </submittedName>
</protein>
<evidence type="ECO:0000256" key="1">
    <source>
        <dbReference type="SAM" id="MobiDB-lite"/>
    </source>
</evidence>
<dbReference type="EMBL" id="VWVM01000027">
    <property type="protein sequence ID" value="KAA6118682.1"/>
    <property type="molecule type" value="Genomic_DNA"/>
</dbReference>
<organism evidence="2 3">
    <name type="scientific">Candidatus Pantoea gossypiicola</name>
    <dbReference type="NCBI Taxonomy" id="2608008"/>
    <lineage>
        <taxon>Bacteria</taxon>
        <taxon>Pseudomonadati</taxon>
        <taxon>Pseudomonadota</taxon>
        <taxon>Gammaproteobacteria</taxon>
        <taxon>Enterobacterales</taxon>
        <taxon>Erwiniaceae</taxon>
        <taxon>Pantoea</taxon>
    </lineage>
</organism>
<dbReference type="Proteomes" id="UP000324255">
    <property type="component" value="Unassembled WGS sequence"/>
</dbReference>
<evidence type="ECO:0000313" key="3">
    <source>
        <dbReference type="Proteomes" id="UP000324255"/>
    </source>
</evidence>
<feature type="region of interest" description="Disordered" evidence="1">
    <location>
        <begin position="127"/>
        <end position="151"/>
    </location>
</feature>
<sequence length="151" mass="16166">MSFIRRLLSLFIKPKEDKPMSLTSTLQKSALKALRSDAVVSLLVSKVYTGVTPDDAAAAANEVLTHITLHNADAVQAACGDYFAPLQAAATAEETDLVQTLAAQIVEEDQKAAKAIVQKYVDNLQYKHSEDNGQDQAAAADVNEPVPDVQA</sequence>
<gene>
    <name evidence="2" type="ORF">F3I20_22010</name>
</gene>
<proteinExistence type="predicted"/>
<keyword evidence="3" id="KW-1185">Reference proteome</keyword>
<comment type="caution">
    <text evidence="2">The sequence shown here is derived from an EMBL/GenBank/DDBJ whole genome shotgun (WGS) entry which is preliminary data.</text>
</comment>
<name>A0AB34CEY1_9GAMM</name>
<dbReference type="RefSeq" id="WP_150015734.1">
    <property type="nucleotide sequence ID" value="NZ_VWVM01000027.1"/>
</dbReference>
<reference evidence="2 3" key="1">
    <citation type="submission" date="2019-09" db="EMBL/GenBank/DDBJ databases">
        <title>Genomic diversity of phyloplane-associated Pantoea species in Pakistan cotton crop.</title>
        <authorList>
            <person name="Tufail M.R."/>
            <person name="Cook D.R."/>
        </authorList>
    </citation>
    <scope>NUCLEOTIDE SEQUENCE [LARGE SCALE GENOMIC DNA]</scope>
    <source>
        <strain evidence="2 3">B_8</strain>
    </source>
</reference>
<accession>A0AB34CEY1</accession>
<evidence type="ECO:0000313" key="2">
    <source>
        <dbReference type="EMBL" id="KAA6118682.1"/>
    </source>
</evidence>